<keyword evidence="7" id="KW-0472">Membrane</keyword>
<dbReference type="Gene3D" id="2.10.109.10">
    <property type="entry name" value="Umud Fragment, subunit A"/>
    <property type="match status" value="1"/>
</dbReference>
<dbReference type="KEGG" id="dbc:MFMK1_002045"/>
<dbReference type="InterPro" id="IPR019533">
    <property type="entry name" value="Peptidase_S26"/>
</dbReference>
<dbReference type="Proteomes" id="UP001329915">
    <property type="component" value="Chromosome"/>
</dbReference>
<evidence type="ECO:0000256" key="3">
    <source>
        <dbReference type="ARBA" id="ARBA00009370"/>
    </source>
</evidence>
<feature type="domain" description="Peptidase S26" evidence="8">
    <location>
        <begin position="7"/>
        <end position="161"/>
    </location>
</feature>
<protein>
    <recommendedName>
        <fullName evidence="4 7">Signal peptidase I</fullName>
        <ecNumber evidence="4 7">3.4.21.89</ecNumber>
    </recommendedName>
</protein>
<keyword evidence="7" id="KW-0812">Transmembrane</keyword>
<dbReference type="GO" id="GO:0005886">
    <property type="term" value="C:plasma membrane"/>
    <property type="evidence" value="ECO:0007669"/>
    <property type="project" value="UniProtKB-SubCell"/>
</dbReference>
<evidence type="ECO:0000256" key="6">
    <source>
        <dbReference type="PIRSR" id="PIRSR600223-1"/>
    </source>
</evidence>
<dbReference type="SUPFAM" id="SSF51306">
    <property type="entry name" value="LexA/Signal peptidase"/>
    <property type="match status" value="1"/>
</dbReference>
<evidence type="ECO:0000256" key="5">
    <source>
        <dbReference type="ARBA" id="ARBA00022801"/>
    </source>
</evidence>
<keyword evidence="5 7" id="KW-0378">Hydrolase</keyword>
<dbReference type="EMBL" id="CP121694">
    <property type="protein sequence ID" value="WRO22220.1"/>
    <property type="molecule type" value="Genomic_DNA"/>
</dbReference>
<dbReference type="InterPro" id="IPR036286">
    <property type="entry name" value="LexA/Signal_pep-like_sf"/>
</dbReference>
<evidence type="ECO:0000256" key="4">
    <source>
        <dbReference type="ARBA" id="ARBA00013208"/>
    </source>
</evidence>
<dbReference type="NCBIfam" id="TIGR02227">
    <property type="entry name" value="sigpep_I_bact"/>
    <property type="match status" value="1"/>
</dbReference>
<name>A0AAU0UPV1_9FIRM</name>
<keyword evidence="7" id="KW-0645">Protease</keyword>
<feature type="active site" evidence="6">
    <location>
        <position position="80"/>
    </location>
</feature>
<dbReference type="EC" id="3.4.21.89" evidence="4 7"/>
<comment type="similarity">
    <text evidence="3 7">Belongs to the peptidase S26 family.</text>
</comment>
<dbReference type="PANTHER" id="PTHR43390:SF1">
    <property type="entry name" value="CHLOROPLAST PROCESSING PEPTIDASE"/>
    <property type="match status" value="1"/>
</dbReference>
<gene>
    <name evidence="9" type="primary">lepB</name>
    <name evidence="9" type="ORF">MFMK1_002045</name>
</gene>
<comment type="catalytic activity">
    <reaction evidence="1 7">
        <text>Cleavage of hydrophobic, N-terminal signal or leader sequences from secreted and periplasmic proteins.</text>
        <dbReference type="EC" id="3.4.21.89"/>
    </reaction>
</comment>
<keyword evidence="10" id="KW-1185">Reference proteome</keyword>
<evidence type="ECO:0000256" key="7">
    <source>
        <dbReference type="RuleBase" id="RU362042"/>
    </source>
</evidence>
<feature type="active site" evidence="6">
    <location>
        <position position="37"/>
    </location>
</feature>
<dbReference type="CDD" id="cd06530">
    <property type="entry name" value="S26_SPase_I"/>
    <property type="match status" value="1"/>
</dbReference>
<accession>A0AAU0UPV1</accession>
<dbReference type="PROSITE" id="PS00760">
    <property type="entry name" value="SPASE_I_2"/>
    <property type="match status" value="1"/>
</dbReference>
<evidence type="ECO:0000256" key="1">
    <source>
        <dbReference type="ARBA" id="ARBA00000677"/>
    </source>
</evidence>
<dbReference type="Pfam" id="PF10502">
    <property type="entry name" value="Peptidase_S26"/>
    <property type="match status" value="1"/>
</dbReference>
<dbReference type="GO" id="GO:0004252">
    <property type="term" value="F:serine-type endopeptidase activity"/>
    <property type="evidence" value="ECO:0007669"/>
    <property type="project" value="InterPro"/>
</dbReference>
<dbReference type="PROSITE" id="PS00761">
    <property type="entry name" value="SPASE_I_3"/>
    <property type="match status" value="1"/>
</dbReference>
<keyword evidence="7" id="KW-1133">Transmembrane helix</keyword>
<evidence type="ECO:0000256" key="2">
    <source>
        <dbReference type="ARBA" id="ARBA00004401"/>
    </source>
</evidence>
<organism evidence="9 10">
    <name type="scientific">Metallumcola ferriviriculae</name>
    <dbReference type="NCBI Taxonomy" id="3039180"/>
    <lineage>
        <taxon>Bacteria</taxon>
        <taxon>Bacillati</taxon>
        <taxon>Bacillota</taxon>
        <taxon>Clostridia</taxon>
        <taxon>Neomoorellales</taxon>
        <taxon>Desulfitibacteraceae</taxon>
        <taxon>Metallumcola</taxon>
    </lineage>
</organism>
<dbReference type="AlphaFoldDB" id="A0AAU0UPV1"/>
<dbReference type="InterPro" id="IPR000223">
    <property type="entry name" value="Pept_S26A_signal_pept_1"/>
</dbReference>
<evidence type="ECO:0000259" key="8">
    <source>
        <dbReference type="Pfam" id="PF10502"/>
    </source>
</evidence>
<dbReference type="InterPro" id="IPR019758">
    <property type="entry name" value="Pept_S26A_signal_pept_1_CS"/>
</dbReference>
<dbReference type="InterPro" id="IPR019757">
    <property type="entry name" value="Pept_S26A_signal_pept_1_Lys-AS"/>
</dbReference>
<reference evidence="9 10" key="1">
    <citation type="submission" date="2023-04" db="EMBL/GenBank/DDBJ databases">
        <authorList>
            <person name="Hsu D."/>
        </authorList>
    </citation>
    <scope>NUCLEOTIDE SEQUENCE [LARGE SCALE GENOMIC DNA]</scope>
    <source>
        <strain evidence="9 10">MK1</strain>
    </source>
</reference>
<dbReference type="RefSeq" id="WP_366921637.1">
    <property type="nucleotide sequence ID" value="NZ_CP121694.1"/>
</dbReference>
<feature type="transmembrane region" description="Helical" evidence="7">
    <location>
        <begin position="12"/>
        <end position="33"/>
    </location>
</feature>
<dbReference type="GO" id="GO:0006465">
    <property type="term" value="P:signal peptide processing"/>
    <property type="evidence" value="ECO:0007669"/>
    <property type="project" value="InterPro"/>
</dbReference>
<evidence type="ECO:0000313" key="10">
    <source>
        <dbReference type="Proteomes" id="UP001329915"/>
    </source>
</evidence>
<comment type="subcellular location">
    <subcellularLocation>
        <location evidence="2">Cell membrane</location>
        <topology evidence="2">Single-pass type II membrane protein</topology>
    </subcellularLocation>
    <subcellularLocation>
        <location evidence="7">Membrane</location>
        <topology evidence="7">Single-pass type II membrane protein</topology>
    </subcellularLocation>
</comment>
<evidence type="ECO:0000313" key="9">
    <source>
        <dbReference type="EMBL" id="WRO22220.1"/>
    </source>
</evidence>
<sequence length="170" mass="19518">MVKKFIAETVQSLAIALVLAFVIRLLIFQPFYIPSRSMVPALKPGDRIIVSKFDYWFKQPHRGEVIVFKYPVNPDTDFVKRIIGLGGDTLAIRDNNLYIDGKKLEEPYLSQNLVMQDFGPVTVPKGTLFMMGDNRNDSKDSRFWGPLDKDLIIGRAIIRFWPLNRMGLIK</sequence>
<dbReference type="PANTHER" id="PTHR43390">
    <property type="entry name" value="SIGNAL PEPTIDASE I"/>
    <property type="match status" value="1"/>
</dbReference>
<proteinExistence type="inferred from homology"/>
<dbReference type="PRINTS" id="PR00727">
    <property type="entry name" value="LEADERPTASE"/>
</dbReference>
<dbReference type="GO" id="GO:0009003">
    <property type="term" value="F:signal peptidase activity"/>
    <property type="evidence" value="ECO:0007669"/>
    <property type="project" value="UniProtKB-EC"/>
</dbReference>